<evidence type="ECO:0000256" key="3">
    <source>
        <dbReference type="ARBA" id="ARBA00023274"/>
    </source>
</evidence>
<organism evidence="5 6">
    <name type="scientific">Prorocentrum cordatum</name>
    <dbReference type="NCBI Taxonomy" id="2364126"/>
    <lineage>
        <taxon>Eukaryota</taxon>
        <taxon>Sar</taxon>
        <taxon>Alveolata</taxon>
        <taxon>Dinophyceae</taxon>
        <taxon>Prorocentrales</taxon>
        <taxon>Prorocentraceae</taxon>
        <taxon>Prorocentrum</taxon>
    </lineage>
</organism>
<dbReference type="Gene3D" id="1.10.10.1760">
    <property type="entry name" value="60S ribosomal protein L36"/>
    <property type="match status" value="1"/>
</dbReference>
<sequence length="447" mass="49361">MVLPQGGGAVEVKARRRLKEEGAFEALVNEMETKLAELGNGIPGCTPSVSDLDLSQNHVTPEQLERVLSIVTTHNVFVRRFRLFGIPTFTDDAMRILGDHLRGLTKEQAPTEMHLSDCAITSEGFYHLMSAIEESDLYPGAPPGGKPRPLYLRLENNYISEESLKEKQEAGVVRAFKKSMGQREVTTSSPVKVDIIVHENSSWKQKTGEPPAPENAPPPRMVNDRWDEQQRAKQAMPLAAAAAAAAWGQWQKPQWGGWGGWGGGADRMFTRVGEGPSLMAKAGYVKPEPTGLAAGLNKGFITTRRTLKTKPSYRIGRKSQRGALIKEVVREVAGFAPYERRMIELLRVGSAATLKRALKVAKKRLGTHKRGKKKRDEMAEALAALRKKGARSIAPGVKLDTLRYSVFVSRLLVVAAGRKNIHFRTAPRHAAAWMDCSKISWESRIGD</sequence>
<name>A0ABN9XRC4_9DINO</name>
<keyword evidence="2 4" id="KW-0689">Ribosomal protein</keyword>
<dbReference type="InterPro" id="IPR032675">
    <property type="entry name" value="LRR_dom_sf"/>
</dbReference>
<reference evidence="5" key="1">
    <citation type="submission" date="2023-10" db="EMBL/GenBank/DDBJ databases">
        <authorList>
            <person name="Chen Y."/>
            <person name="Shah S."/>
            <person name="Dougan E. K."/>
            <person name="Thang M."/>
            <person name="Chan C."/>
        </authorList>
    </citation>
    <scope>NUCLEOTIDE SEQUENCE [LARGE SCALE GENOMIC DNA]</scope>
</reference>
<dbReference type="PROSITE" id="PS01190">
    <property type="entry name" value="RIBOSOMAL_L36E"/>
    <property type="match status" value="1"/>
</dbReference>
<protein>
    <recommendedName>
        <fullName evidence="4">60S ribosomal protein L36</fullName>
    </recommendedName>
</protein>
<evidence type="ECO:0000313" key="5">
    <source>
        <dbReference type="EMBL" id="CAK0902522.1"/>
    </source>
</evidence>
<gene>
    <name evidence="5" type="ORF">PCOR1329_LOCUS79113</name>
</gene>
<comment type="similarity">
    <text evidence="1 4">Belongs to the eukaryotic ribosomal protein eL36 family.</text>
</comment>
<dbReference type="InterPro" id="IPR000509">
    <property type="entry name" value="Ribosomal_eL36"/>
</dbReference>
<dbReference type="SUPFAM" id="SSF52047">
    <property type="entry name" value="RNI-like"/>
    <property type="match status" value="1"/>
</dbReference>
<accession>A0ABN9XRC4</accession>
<dbReference type="Proteomes" id="UP001189429">
    <property type="component" value="Unassembled WGS sequence"/>
</dbReference>
<dbReference type="Gene3D" id="3.80.10.10">
    <property type="entry name" value="Ribonuclease Inhibitor"/>
    <property type="match status" value="1"/>
</dbReference>
<dbReference type="InterPro" id="IPR038097">
    <property type="entry name" value="Ribosomal_eL36_sf"/>
</dbReference>
<proteinExistence type="inferred from homology"/>
<keyword evidence="6" id="KW-1185">Reference proteome</keyword>
<dbReference type="PANTHER" id="PTHR10114">
    <property type="entry name" value="60S RIBOSOMAL PROTEIN L36"/>
    <property type="match status" value="1"/>
</dbReference>
<keyword evidence="3 4" id="KW-0687">Ribonucleoprotein</keyword>
<evidence type="ECO:0000256" key="1">
    <source>
        <dbReference type="ARBA" id="ARBA00006509"/>
    </source>
</evidence>
<evidence type="ECO:0000256" key="4">
    <source>
        <dbReference type="RuleBase" id="RU000665"/>
    </source>
</evidence>
<evidence type="ECO:0000256" key="2">
    <source>
        <dbReference type="ARBA" id="ARBA00022980"/>
    </source>
</evidence>
<evidence type="ECO:0000313" key="6">
    <source>
        <dbReference type="Proteomes" id="UP001189429"/>
    </source>
</evidence>
<comment type="caution">
    <text evidence="5">The sequence shown here is derived from an EMBL/GenBank/DDBJ whole genome shotgun (WGS) entry which is preliminary data.</text>
</comment>
<dbReference type="EMBL" id="CAUYUJ010021082">
    <property type="protein sequence ID" value="CAK0902522.1"/>
    <property type="molecule type" value="Genomic_DNA"/>
</dbReference>
<dbReference type="Pfam" id="PF01158">
    <property type="entry name" value="Ribosomal_L36e"/>
    <property type="match status" value="1"/>
</dbReference>